<accession>A0AAW2I2A2</accession>
<name>A0AAW2I2A2_9NEOP</name>
<evidence type="ECO:0000256" key="1">
    <source>
        <dbReference type="SAM" id="MobiDB-lite"/>
    </source>
</evidence>
<reference evidence="2" key="1">
    <citation type="journal article" date="2024" name="Gigascience">
        <title>Chromosome-level genome of the poultry shaft louse Menopon gallinae provides insight into the host-switching and adaptive evolution of parasitic lice.</title>
        <authorList>
            <person name="Xu Y."/>
            <person name="Ma L."/>
            <person name="Liu S."/>
            <person name="Liang Y."/>
            <person name="Liu Q."/>
            <person name="He Z."/>
            <person name="Tian L."/>
            <person name="Duan Y."/>
            <person name="Cai W."/>
            <person name="Li H."/>
            <person name="Song F."/>
        </authorList>
    </citation>
    <scope>NUCLEOTIDE SEQUENCE</scope>
    <source>
        <strain evidence="2">Cailab_2023a</strain>
    </source>
</reference>
<organism evidence="2">
    <name type="scientific">Menopon gallinae</name>
    <name type="common">poultry shaft louse</name>
    <dbReference type="NCBI Taxonomy" id="328185"/>
    <lineage>
        <taxon>Eukaryota</taxon>
        <taxon>Metazoa</taxon>
        <taxon>Ecdysozoa</taxon>
        <taxon>Arthropoda</taxon>
        <taxon>Hexapoda</taxon>
        <taxon>Insecta</taxon>
        <taxon>Pterygota</taxon>
        <taxon>Neoptera</taxon>
        <taxon>Paraneoptera</taxon>
        <taxon>Psocodea</taxon>
        <taxon>Troctomorpha</taxon>
        <taxon>Phthiraptera</taxon>
        <taxon>Amblycera</taxon>
        <taxon>Menoponidae</taxon>
        <taxon>Menopon</taxon>
    </lineage>
</organism>
<feature type="region of interest" description="Disordered" evidence="1">
    <location>
        <begin position="59"/>
        <end position="112"/>
    </location>
</feature>
<gene>
    <name evidence="2" type="ORF">PYX00_004066</name>
</gene>
<feature type="compositionally biased region" description="Basic and acidic residues" evidence="1">
    <location>
        <begin position="61"/>
        <end position="70"/>
    </location>
</feature>
<dbReference type="EMBL" id="JARGDH010000002">
    <property type="protein sequence ID" value="KAL0276507.1"/>
    <property type="molecule type" value="Genomic_DNA"/>
</dbReference>
<sequence length="112" mass="12505">MVQEGKTRLVSSSGLEMAEGLRVSESPKFMSGSYIDCAESDSSVAGREHIPRGVRRRWKKRFQEPEDHTRISSAIQIPEPKNRVRGPDPPEDECPCADGEVPLTRSRGIPEE</sequence>
<comment type="caution">
    <text evidence="2">The sequence shown here is derived from an EMBL/GenBank/DDBJ whole genome shotgun (WGS) entry which is preliminary data.</text>
</comment>
<dbReference type="AlphaFoldDB" id="A0AAW2I2A2"/>
<proteinExistence type="predicted"/>
<evidence type="ECO:0000313" key="2">
    <source>
        <dbReference type="EMBL" id="KAL0276507.1"/>
    </source>
</evidence>
<protein>
    <submittedName>
        <fullName evidence="2">Uncharacterized protein</fullName>
    </submittedName>
</protein>